<protein>
    <submittedName>
        <fullName evidence="1">Uncharacterized protein</fullName>
    </submittedName>
</protein>
<dbReference type="AlphaFoldDB" id="A0A919S2Y2"/>
<name>A0A919S2Y2_9CLOT</name>
<accession>A0A919S2Y2</accession>
<keyword evidence="2" id="KW-1185">Reference proteome</keyword>
<evidence type="ECO:0000313" key="2">
    <source>
        <dbReference type="Proteomes" id="UP000679179"/>
    </source>
</evidence>
<comment type="caution">
    <text evidence="1">The sequence shown here is derived from an EMBL/GenBank/DDBJ whole genome shotgun (WGS) entry which is preliminary data.</text>
</comment>
<reference evidence="1" key="1">
    <citation type="submission" date="2021-03" db="EMBL/GenBank/DDBJ databases">
        <title>Taxonomic study of Clostridium polyendosporum from meadow-gley soil under rice.</title>
        <authorList>
            <person name="Kobayashi H."/>
            <person name="Tanizawa Y."/>
            <person name="Yagura M."/>
        </authorList>
    </citation>
    <scope>NUCLEOTIDE SEQUENCE</scope>
    <source>
        <strain evidence="1">JCM 30710</strain>
    </source>
</reference>
<gene>
    <name evidence="1" type="ORF">CPJCM30710_30670</name>
</gene>
<dbReference type="Proteomes" id="UP000679179">
    <property type="component" value="Unassembled WGS sequence"/>
</dbReference>
<proteinExistence type="predicted"/>
<dbReference type="RefSeq" id="WP_212905071.1">
    <property type="nucleotide sequence ID" value="NZ_BOPZ01000036.1"/>
</dbReference>
<dbReference type="EMBL" id="BOPZ01000036">
    <property type="protein sequence ID" value="GIM30401.1"/>
    <property type="molecule type" value="Genomic_DNA"/>
</dbReference>
<sequence>MKKVLSLFKSMLVFIYKNFPVVGGYSIKDADELMKDPDNYNYRGISWFKKLDDKLFKK</sequence>
<organism evidence="1 2">
    <name type="scientific">Clostridium polyendosporum</name>
    <dbReference type="NCBI Taxonomy" id="69208"/>
    <lineage>
        <taxon>Bacteria</taxon>
        <taxon>Bacillati</taxon>
        <taxon>Bacillota</taxon>
        <taxon>Clostridia</taxon>
        <taxon>Eubacteriales</taxon>
        <taxon>Clostridiaceae</taxon>
        <taxon>Clostridium</taxon>
    </lineage>
</organism>
<evidence type="ECO:0000313" key="1">
    <source>
        <dbReference type="EMBL" id="GIM30401.1"/>
    </source>
</evidence>